<evidence type="ECO:0000313" key="6">
    <source>
        <dbReference type="EMBL" id="KAH7248154.1"/>
    </source>
</evidence>
<keyword evidence="5" id="KW-0539">Nucleus</keyword>
<dbReference type="EMBL" id="JAGTJS010000014">
    <property type="protein sequence ID" value="KAH7248154.1"/>
    <property type="molecule type" value="Genomic_DNA"/>
</dbReference>
<evidence type="ECO:0000256" key="5">
    <source>
        <dbReference type="ARBA" id="ARBA00023242"/>
    </source>
</evidence>
<dbReference type="PANTHER" id="PTHR47660:SF2">
    <property type="entry name" value="TRANSCRIPTION FACTOR WITH C2H2 AND ZN(2)-CYS(6) DNA BINDING DOMAIN (EUROFUNG)"/>
    <property type="match status" value="1"/>
</dbReference>
<dbReference type="AlphaFoldDB" id="A0A9P9H0T3"/>
<keyword evidence="7" id="KW-1185">Reference proteome</keyword>
<comment type="caution">
    <text evidence="6">The sequence shown here is derived from an EMBL/GenBank/DDBJ whole genome shotgun (WGS) entry which is preliminary data.</text>
</comment>
<dbReference type="Proteomes" id="UP000736672">
    <property type="component" value="Unassembled WGS sequence"/>
</dbReference>
<dbReference type="OrthoDB" id="40579at2759"/>
<organism evidence="6 7">
    <name type="scientific">Fusarium solani</name>
    <name type="common">Filamentous fungus</name>
    <dbReference type="NCBI Taxonomy" id="169388"/>
    <lineage>
        <taxon>Eukaryota</taxon>
        <taxon>Fungi</taxon>
        <taxon>Dikarya</taxon>
        <taxon>Ascomycota</taxon>
        <taxon>Pezizomycotina</taxon>
        <taxon>Sordariomycetes</taxon>
        <taxon>Hypocreomycetidae</taxon>
        <taxon>Hypocreales</taxon>
        <taxon>Nectriaceae</taxon>
        <taxon>Fusarium</taxon>
        <taxon>Fusarium solani species complex</taxon>
    </lineage>
</organism>
<name>A0A9P9H0T3_FUSSL</name>
<evidence type="ECO:0008006" key="8">
    <source>
        <dbReference type="Google" id="ProtNLM"/>
    </source>
</evidence>
<reference evidence="6" key="1">
    <citation type="journal article" date="2021" name="Nat. Commun.">
        <title>Genetic determinants of endophytism in the Arabidopsis root mycobiome.</title>
        <authorList>
            <person name="Mesny F."/>
            <person name="Miyauchi S."/>
            <person name="Thiergart T."/>
            <person name="Pickel B."/>
            <person name="Atanasova L."/>
            <person name="Karlsson M."/>
            <person name="Huettel B."/>
            <person name="Barry K.W."/>
            <person name="Haridas S."/>
            <person name="Chen C."/>
            <person name="Bauer D."/>
            <person name="Andreopoulos W."/>
            <person name="Pangilinan J."/>
            <person name="LaButti K."/>
            <person name="Riley R."/>
            <person name="Lipzen A."/>
            <person name="Clum A."/>
            <person name="Drula E."/>
            <person name="Henrissat B."/>
            <person name="Kohler A."/>
            <person name="Grigoriev I.V."/>
            <person name="Martin F.M."/>
            <person name="Hacquard S."/>
        </authorList>
    </citation>
    <scope>NUCLEOTIDE SEQUENCE</scope>
    <source>
        <strain evidence="6">FSSC 5 MPI-SDFR-AT-0091</strain>
    </source>
</reference>
<accession>A0A9P9H0T3</accession>
<evidence type="ECO:0000256" key="4">
    <source>
        <dbReference type="ARBA" id="ARBA00023163"/>
    </source>
</evidence>
<keyword evidence="4" id="KW-0804">Transcription</keyword>
<proteinExistence type="predicted"/>
<keyword evidence="3" id="KW-0805">Transcription regulation</keyword>
<keyword evidence="2" id="KW-0862">Zinc</keyword>
<evidence type="ECO:0000256" key="2">
    <source>
        <dbReference type="ARBA" id="ARBA00022833"/>
    </source>
</evidence>
<dbReference type="PANTHER" id="PTHR47660">
    <property type="entry name" value="TRANSCRIPTION FACTOR WITH C2H2 AND ZN(2)-CYS(6) DNA BINDING DOMAIN (EUROFUNG)-RELATED-RELATED"/>
    <property type="match status" value="1"/>
</dbReference>
<sequence length="616" mass="68467">MKDHSNSSSSEDAFRQSLWSWTPREGEHWQSQTTELILCLDDLVSGFVARSPQTHACPPLLASTRHHLVSMMLSVSGEGNYERIISTFPSLATLDYLLSKDLQSRSIELDSWIHVATFNPNLACPQLVLGLIISGAFRCDHPLFWKLSLAMLELHMELCLQLFSSNHRNARLIAPIQTFAITIEAGLWSGDSRRLELCEAFSNSLITAPNVSQMARRAGYFQLGPFQGPPPYVEDSSDALEIKWRMWVDHESRKRLAIHLLNLCTQFSLALLTTPLVTFIEMSVPLPAARSLWNASSAEDWRSAYLALENQNLASLPPLRSCYSSFLTLLHMGDVYDAPSTGLAILSGLWLHVWQYKERVNARNASPDTLHANSALIIQPLQQEAREILEDFKNVYAQLTGSIEPSLLAFHEQQLMHLCISLEDVQYLGGKAGEAEARRVLPLLTRWVKGRASRQAAWHAGQILRAGRQELNPTLRAPTIMALYHASLTLWVYSILSDVPSLDMPVAASQRQLQQHQGPCAGSEPLALVDGDDTPVVQRFLLMPGAKAAIAPQAEDMHPIVIHIARAPAIMMAIATLLRGSYGCPSLVDNLMRLVVRLGRAAESVYKAVEVRNVPS</sequence>
<evidence type="ECO:0000256" key="3">
    <source>
        <dbReference type="ARBA" id="ARBA00023015"/>
    </source>
</evidence>
<evidence type="ECO:0000256" key="1">
    <source>
        <dbReference type="ARBA" id="ARBA00022723"/>
    </source>
</evidence>
<protein>
    <recommendedName>
        <fullName evidence="8">Transcription factor domain-containing protein</fullName>
    </recommendedName>
</protein>
<keyword evidence="1" id="KW-0479">Metal-binding</keyword>
<evidence type="ECO:0000313" key="7">
    <source>
        <dbReference type="Proteomes" id="UP000736672"/>
    </source>
</evidence>
<gene>
    <name evidence="6" type="ORF">B0J15DRAFT_401122</name>
</gene>
<dbReference type="GO" id="GO:0046872">
    <property type="term" value="F:metal ion binding"/>
    <property type="evidence" value="ECO:0007669"/>
    <property type="project" value="UniProtKB-KW"/>
</dbReference>